<keyword evidence="2" id="KW-1185">Reference proteome</keyword>
<sequence length="205" mass="22434">MTASSPLALPFVPRRVFLFSGHRVDTPDRRTPRFPAGLEAVAARCIAQALEAWEAGPGDLALAQGASGGDILFLEACRARGLHVQMLLPLNEAQFVQCKILPSVDGERWRERFQVLKAGLASPPLVMPARPITLAHLAIPENAGPCERCNLWSLDIALHWGAERLRFLCLWNGGGADGAGGTAHLYREARRRGAQVVWLDTRSLW</sequence>
<reference evidence="1" key="1">
    <citation type="submission" date="2019-12" db="EMBL/GenBank/DDBJ databases">
        <title>Comparative genomics gives insights into the taxonomy of the Azoarcus-Aromatoleum group and reveals separate origins of nif in the plant-associated Azoarcus and non-plant-associated Aromatoleum sub-groups.</title>
        <authorList>
            <person name="Lafos M."/>
            <person name="Maluk M."/>
            <person name="Batista M."/>
            <person name="Junghare M."/>
            <person name="Carmona M."/>
            <person name="Faoro H."/>
            <person name="Cruz L.M."/>
            <person name="Battistoni F."/>
            <person name="De Souza E."/>
            <person name="Pedrosa F."/>
            <person name="Chen W.-M."/>
            <person name="Poole P.S."/>
            <person name="Dixon R.A."/>
            <person name="James E.K."/>
        </authorList>
    </citation>
    <scope>NUCLEOTIDE SEQUENCE</scope>
    <source>
        <strain evidence="1">U120</strain>
    </source>
</reference>
<evidence type="ECO:0000313" key="1">
    <source>
        <dbReference type="EMBL" id="NMF91908.1"/>
    </source>
</evidence>
<name>A0ABX1MVX0_9RHOO</name>
<accession>A0ABX1MVX0</accession>
<evidence type="ECO:0000313" key="2">
    <source>
        <dbReference type="Proteomes" id="UP000601990"/>
    </source>
</evidence>
<gene>
    <name evidence="1" type="ORF">GO608_00995</name>
</gene>
<protein>
    <submittedName>
        <fullName evidence="1">Uncharacterized protein</fullName>
    </submittedName>
</protein>
<comment type="caution">
    <text evidence="1">The sequence shown here is derived from an EMBL/GenBank/DDBJ whole genome shotgun (WGS) entry which is preliminary data.</text>
</comment>
<dbReference type="Proteomes" id="UP000601990">
    <property type="component" value="Unassembled WGS sequence"/>
</dbReference>
<proteinExistence type="predicted"/>
<dbReference type="RefSeq" id="WP_169197237.1">
    <property type="nucleotide sequence ID" value="NZ_WTVH02000008.1"/>
</dbReference>
<organism evidence="1 2">
    <name type="scientific">Aromatoleum buckelii</name>
    <dbReference type="NCBI Taxonomy" id="200254"/>
    <lineage>
        <taxon>Bacteria</taxon>
        <taxon>Pseudomonadati</taxon>
        <taxon>Pseudomonadota</taxon>
        <taxon>Betaproteobacteria</taxon>
        <taxon>Rhodocyclales</taxon>
        <taxon>Rhodocyclaceae</taxon>
        <taxon>Aromatoleum</taxon>
    </lineage>
</organism>
<dbReference type="EMBL" id="WTVH01000001">
    <property type="protein sequence ID" value="NMF91908.1"/>
    <property type="molecule type" value="Genomic_DNA"/>
</dbReference>